<dbReference type="EMBL" id="JBHUIW010000039">
    <property type="protein sequence ID" value="MFD2184914.1"/>
    <property type="molecule type" value="Genomic_DNA"/>
</dbReference>
<evidence type="ECO:0000313" key="2">
    <source>
        <dbReference type="Proteomes" id="UP001597314"/>
    </source>
</evidence>
<organism evidence="1 2">
    <name type="scientific">Rhodoplanes azumiensis</name>
    <dbReference type="NCBI Taxonomy" id="1897628"/>
    <lineage>
        <taxon>Bacteria</taxon>
        <taxon>Pseudomonadati</taxon>
        <taxon>Pseudomonadota</taxon>
        <taxon>Alphaproteobacteria</taxon>
        <taxon>Hyphomicrobiales</taxon>
        <taxon>Nitrobacteraceae</taxon>
        <taxon>Rhodoplanes</taxon>
    </lineage>
</organism>
<sequence length="204" mass="21785">MIRYALACRGGHAFESWFRNAADYDDQAARGLVSCPVCGSPEVEKALMTPRLGRSAKLSPERMASVAAAAMAEIAEAVAKEVPAAAAPAGAVGSVPPDSGVPAPEAAIDTTKAALALMPPQPASPQLMSPQEVALRRKLKALRDHLVQTAEHVGERFPEEARRMHYGEIEHRSIYGEASPDDVKAMLDEGIEFHALPVLPDERN</sequence>
<protein>
    <submittedName>
        <fullName evidence="1">DUF1178 family protein</fullName>
    </submittedName>
</protein>
<proteinExistence type="predicted"/>
<dbReference type="RefSeq" id="WP_378480046.1">
    <property type="nucleotide sequence ID" value="NZ_JBHUIW010000039.1"/>
</dbReference>
<dbReference type="InterPro" id="IPR009562">
    <property type="entry name" value="DUF1178"/>
</dbReference>
<name>A0ABW5APK5_9BRAD</name>
<dbReference type="Proteomes" id="UP001597314">
    <property type="component" value="Unassembled WGS sequence"/>
</dbReference>
<dbReference type="Pfam" id="PF06676">
    <property type="entry name" value="DUF1178"/>
    <property type="match status" value="1"/>
</dbReference>
<reference evidence="2" key="1">
    <citation type="journal article" date="2019" name="Int. J. Syst. Evol. Microbiol.">
        <title>The Global Catalogue of Microorganisms (GCM) 10K type strain sequencing project: providing services to taxonomists for standard genome sequencing and annotation.</title>
        <authorList>
            <consortium name="The Broad Institute Genomics Platform"/>
            <consortium name="The Broad Institute Genome Sequencing Center for Infectious Disease"/>
            <person name="Wu L."/>
            <person name="Ma J."/>
        </authorList>
    </citation>
    <scope>NUCLEOTIDE SEQUENCE [LARGE SCALE GENOMIC DNA]</scope>
    <source>
        <strain evidence="2">CGMCC 1.6774</strain>
    </source>
</reference>
<gene>
    <name evidence="1" type="ORF">ACFSOX_22390</name>
</gene>
<evidence type="ECO:0000313" key="1">
    <source>
        <dbReference type="EMBL" id="MFD2184914.1"/>
    </source>
</evidence>
<comment type="caution">
    <text evidence="1">The sequence shown here is derived from an EMBL/GenBank/DDBJ whole genome shotgun (WGS) entry which is preliminary data.</text>
</comment>
<accession>A0ABW5APK5</accession>
<keyword evidence="2" id="KW-1185">Reference proteome</keyword>